<feature type="region of interest" description="Disordered" evidence="1">
    <location>
        <begin position="272"/>
        <end position="296"/>
    </location>
</feature>
<sequence>MIPRAIAFAAAVVVAGYAEAQTIVTRSGEHDDFTRLVMRIPDGVEWSLTQSDRIATVNLGSPTAVFNTRGIFDLIPRTRIQTVSQNGPGQPLRIELGCECVVDYYQQADGYLVLDVREGRPLALAEPSDPASLPLTFPVRNNSFSFNLGRQDLASARVAMDLEDAVEATFGSSQQRPSQTGPIELPLLMQSEARTLGDVSAEGDTKQVAEAQPKEPKPTKSEDGKSEPEAIGADASLLMDFDENRRAAMVNDSESRLLQQIGRASEQGLLKTTEESGENSQLNPRGNQNRPLNPLDNISVTSAIDRETGLLAIGGDGDSEDTHCIQDREVAIHKWGGEAAFAEQIGALRSKMLGEFDQVDRNVVLKLARTYLYFGFGAEARATMRMIPEDRFDETSREIMMTMGSIVDAADLPVNTIFTGQQTCGGDSAFWAAMADGVVKKSANTDAIQQAFAKLPPHLRVQLGPRMSTLFATAGDPHVAKAALRAVDRTGIETVPDRNLAEAAIAELEGNTEAVARNLTEEVAEQSENTPMALIELINLSFRERRALSPDVPDLTASYELESRDTALGAELRLAEVTALALAGRFDEAFSRFDKLERRDGIGARNSVNAPLMILLTENANDVTFLKYALIFAEEAGATRAGQVGDLVAERLLDLGFPQQAETLLRKMSLEPDNENRRMMSAEALLAMDQPQRALVELMGLEGEQADRMRARALWRNKEYERASEYMMSAQDLNAAARGFWHSENLESAESLDTEVAPFRAVADLTNQIDTAVREPEGLPPLAEARALLESSAGARSSIEELLRRVERTPPEE</sequence>
<evidence type="ECO:0000256" key="2">
    <source>
        <dbReference type="SAM" id="SignalP"/>
    </source>
</evidence>
<dbReference type="Proteomes" id="UP000068382">
    <property type="component" value="Unassembled WGS sequence"/>
</dbReference>
<comment type="caution">
    <text evidence="3">The sequence shown here is derived from an EMBL/GenBank/DDBJ whole genome shotgun (WGS) entry which is preliminary data.</text>
</comment>
<feature type="chain" id="PRO_5007288793" description="Tetratricopeptide repeat protein" evidence="2">
    <location>
        <begin position="21"/>
        <end position="813"/>
    </location>
</feature>
<dbReference type="AlphaFoldDB" id="A0A132C280"/>
<feature type="signal peptide" evidence="2">
    <location>
        <begin position="1"/>
        <end position="20"/>
    </location>
</feature>
<name>A0A132C280_9RHOB</name>
<gene>
    <name evidence="3" type="ORF">TRIHO_00980</name>
</gene>
<evidence type="ECO:0008006" key="5">
    <source>
        <dbReference type="Google" id="ProtNLM"/>
    </source>
</evidence>
<reference evidence="3 4" key="1">
    <citation type="submission" date="2015-12" db="EMBL/GenBank/DDBJ databases">
        <title>Genome sequence of the marine Rhodobacteraceae strain O3.65, Candidatus Tritonibacter horizontis.</title>
        <authorList>
            <person name="Poehlein A."/>
            <person name="Giebel H.A."/>
            <person name="Voget S."/>
            <person name="Brinkhoff T."/>
        </authorList>
    </citation>
    <scope>NUCLEOTIDE SEQUENCE [LARGE SCALE GENOMIC DNA]</scope>
    <source>
        <strain evidence="3 4">O3.65</strain>
    </source>
</reference>
<feature type="compositionally biased region" description="Polar residues" evidence="1">
    <location>
        <begin position="278"/>
        <end position="296"/>
    </location>
</feature>
<proteinExistence type="predicted"/>
<evidence type="ECO:0000256" key="1">
    <source>
        <dbReference type="SAM" id="MobiDB-lite"/>
    </source>
</evidence>
<dbReference type="EMBL" id="LPUY01000008">
    <property type="protein sequence ID" value="KUP94765.1"/>
    <property type="molecule type" value="Genomic_DNA"/>
</dbReference>
<protein>
    <recommendedName>
        <fullName evidence="5">Tetratricopeptide repeat protein</fullName>
    </recommendedName>
</protein>
<keyword evidence="2" id="KW-0732">Signal</keyword>
<accession>A0A132C280</accession>
<organism evidence="3 4">
    <name type="scientific">Tritonibacter horizontis</name>
    <dbReference type="NCBI Taxonomy" id="1768241"/>
    <lineage>
        <taxon>Bacteria</taxon>
        <taxon>Pseudomonadati</taxon>
        <taxon>Pseudomonadota</taxon>
        <taxon>Alphaproteobacteria</taxon>
        <taxon>Rhodobacterales</taxon>
        <taxon>Paracoccaceae</taxon>
        <taxon>Tritonibacter</taxon>
    </lineage>
</organism>
<feature type="compositionally biased region" description="Basic and acidic residues" evidence="1">
    <location>
        <begin position="203"/>
        <end position="228"/>
    </location>
</feature>
<feature type="region of interest" description="Disordered" evidence="1">
    <location>
        <begin position="198"/>
        <end position="228"/>
    </location>
</feature>
<dbReference type="OrthoDB" id="7847197at2"/>
<evidence type="ECO:0000313" key="4">
    <source>
        <dbReference type="Proteomes" id="UP000068382"/>
    </source>
</evidence>
<dbReference type="RefSeq" id="WP_082704969.1">
    <property type="nucleotide sequence ID" value="NZ_LPUY01000008.1"/>
</dbReference>
<dbReference type="PATRIC" id="fig|1768241.3.peg.99"/>
<evidence type="ECO:0000313" key="3">
    <source>
        <dbReference type="EMBL" id="KUP94765.1"/>
    </source>
</evidence>
<keyword evidence="4" id="KW-1185">Reference proteome</keyword>